<dbReference type="Pfam" id="PF03301">
    <property type="entry name" value="Trp_dioxygenase"/>
    <property type="match status" value="1"/>
</dbReference>
<dbReference type="InterPro" id="IPR037217">
    <property type="entry name" value="Trp/Indoleamine_2_3_dOase-like"/>
</dbReference>
<sequence>MSCPGKKAGAQPLGDEDGIVYSEYLHLEKLLTAQQMMSAKKNRIPAHDEHLFIITHQAYELWFKQILYELDSVRKLFSEKQGLDESKTLDVVRRLNRISMILKLLVDQITILETMTPLDFMEFRNYLSPASGFQSLQFRLIENKLGLKREQRVTFNQHYVEVFSRDKQAACRVEQSEMEPSLLQLVEAWLERTPGLETNGFDFCAKYRQAVHTMLKCHKEAAMAAESESQVEHLLADVEKRRLVFETVLCADTHQRLVQRGERRLSHKALQGAILINLYRNEPRFSQPYQLLANLMDIDALINKWRYSHCLLVQRIIGTTAMGTGGSSGYHYLRSTLSDRYKIFVDLFNLSSFLLPSSLVPPLNSFMKSKLSLLWLGPASKQLTAHAQNGDDNEDDDDDDSDVKDAECS</sequence>
<proteinExistence type="evidence at transcript level"/>
<comment type="catalytic activity">
    <reaction evidence="1">
        <text>L-tryptophan + O2 = N-formyl-L-kynurenine</text>
        <dbReference type="Rhea" id="RHEA:24536"/>
        <dbReference type="ChEBI" id="CHEBI:15379"/>
        <dbReference type="ChEBI" id="CHEBI:57912"/>
        <dbReference type="ChEBI" id="CHEBI:58629"/>
        <dbReference type="EC" id="1.13.11.11"/>
    </reaction>
</comment>
<protein>
    <recommendedName>
        <fullName evidence="1">Tryptophan 2,3-dioxygenase</fullName>
        <shortName evidence="1">TDO</shortName>
        <ecNumber evidence="1">1.13.11.11</ecNumber>
    </recommendedName>
    <alternativeName>
        <fullName evidence="1">Tryptamin 2,3-dioxygenase</fullName>
    </alternativeName>
    <alternativeName>
        <fullName evidence="1">Tryptophan oxygenase</fullName>
        <shortName evidence="1">TO</shortName>
        <shortName evidence="1">TRPO</shortName>
    </alternativeName>
    <alternativeName>
        <fullName evidence="1">Tryptophan pyrrolase</fullName>
    </alternativeName>
    <alternativeName>
        <fullName evidence="1">Tryptophanase</fullName>
    </alternativeName>
</protein>
<evidence type="ECO:0000256" key="2">
    <source>
        <dbReference type="SAM" id="MobiDB-lite"/>
    </source>
</evidence>
<accession>A0A190EGP5</accession>
<dbReference type="GO" id="GO:0006727">
    <property type="term" value="P:ommochrome biosynthetic process"/>
    <property type="evidence" value="ECO:0007669"/>
    <property type="project" value="UniProtKB-UniRule"/>
</dbReference>
<comment type="function">
    <text evidence="1">Heme-dependent dioxygenase that catalyzes the oxidative cleavage of the L-tryptophan (L-Trp) pyrrole ring and converts L-tryptophan to N-formyl-L-kynurenine. Catalyzes the oxidative cleavage of the indole moiety.</text>
</comment>
<dbReference type="GO" id="GO:0019442">
    <property type="term" value="P:L-tryptophan catabolic process to acetyl-CoA"/>
    <property type="evidence" value="ECO:0007669"/>
    <property type="project" value="TreeGrafter"/>
</dbReference>
<keyword evidence="1" id="KW-0560">Oxidoreductase</keyword>
<comment type="subunit">
    <text evidence="1">Homotetramer. Dimer of dimers.</text>
</comment>
<dbReference type="GO" id="GO:0019441">
    <property type="term" value="P:L-tryptophan catabolic process to kynurenine"/>
    <property type="evidence" value="ECO:0007669"/>
    <property type="project" value="UniProtKB-UniRule"/>
</dbReference>
<dbReference type="SUPFAM" id="SSF140959">
    <property type="entry name" value="Indolic compounds 2,3-dioxygenase-like"/>
    <property type="match status" value="1"/>
</dbReference>
<comment type="caution">
    <text evidence="1">Lacks conserved residue(s) required for the propagation of feature annotation.</text>
</comment>
<dbReference type="GO" id="GO:0020037">
    <property type="term" value="F:heme binding"/>
    <property type="evidence" value="ECO:0007669"/>
    <property type="project" value="UniProtKB-UniRule"/>
</dbReference>
<gene>
    <name evidence="3" type="primary">tdo</name>
</gene>
<dbReference type="Gene3D" id="1.20.58.480">
    <property type="match status" value="1"/>
</dbReference>
<dbReference type="GO" id="GO:0004833">
    <property type="term" value="F:L-tryptophan 2,3-dioxygenase activity"/>
    <property type="evidence" value="ECO:0007669"/>
    <property type="project" value="UniProtKB-UniRule"/>
</dbReference>
<keyword evidence="1" id="KW-0823">Tryptophan catabolism</keyword>
<feature type="compositionally biased region" description="Acidic residues" evidence="2">
    <location>
        <begin position="391"/>
        <end position="402"/>
    </location>
</feature>
<keyword evidence="1 3" id="KW-0223">Dioxygenase</keyword>
<dbReference type="UniPathway" id="UPA00271"/>
<comment type="cofactor">
    <cofactor evidence="1">
        <name>heme</name>
        <dbReference type="ChEBI" id="CHEBI:30413"/>
    </cofactor>
    <text evidence="1">Binds 1 heme group per subunit.</text>
</comment>
<keyword evidence="1" id="KW-0408">Iron</keyword>
<keyword evidence="1" id="KW-0349">Heme</keyword>
<dbReference type="HAMAP" id="MF_01972">
    <property type="entry name" value="T23O"/>
    <property type="match status" value="1"/>
</dbReference>
<dbReference type="PANTHER" id="PTHR10138:SF0">
    <property type="entry name" value="TRYPTOPHAN 2,3-DIOXYGENASE"/>
    <property type="match status" value="1"/>
</dbReference>
<dbReference type="PANTHER" id="PTHR10138">
    <property type="entry name" value="TRYPTOPHAN 2,3-DIOXYGENASE"/>
    <property type="match status" value="1"/>
</dbReference>
<dbReference type="EC" id="1.13.11.11" evidence="1"/>
<dbReference type="OrthoDB" id="447477at2759"/>
<dbReference type="Gene3D" id="1.10.287.3810">
    <property type="match status" value="1"/>
</dbReference>
<comment type="pathway">
    <text evidence="1">Amino-acid degradation; L-tryptophan degradation via kynurenine pathway; L-kynurenine from L-tryptophan: step 1/2.</text>
</comment>
<comment type="similarity">
    <text evidence="1">Belongs to the tryptophan 2,3-dioxygenase family.</text>
</comment>
<comment type="pathway">
    <text evidence="1">Pigment biosynthesis; ommochrome biosynthesis.</text>
</comment>
<dbReference type="GO" id="GO:0046872">
    <property type="term" value="F:metal ion binding"/>
    <property type="evidence" value="ECO:0007669"/>
    <property type="project" value="UniProtKB-KW"/>
</dbReference>
<organism evidence="3">
    <name type="scientific">Nilaparvata lugens</name>
    <name type="common">Brown planthopper</name>
    <dbReference type="NCBI Taxonomy" id="108931"/>
    <lineage>
        <taxon>Eukaryota</taxon>
        <taxon>Metazoa</taxon>
        <taxon>Ecdysozoa</taxon>
        <taxon>Arthropoda</taxon>
        <taxon>Hexapoda</taxon>
        <taxon>Insecta</taxon>
        <taxon>Pterygota</taxon>
        <taxon>Neoptera</taxon>
        <taxon>Paraneoptera</taxon>
        <taxon>Hemiptera</taxon>
        <taxon>Auchenorrhyncha</taxon>
        <taxon>Fulgoroidea</taxon>
        <taxon>Delphacidae</taxon>
        <taxon>Delphacinae</taxon>
        <taxon>Nilaparvata</taxon>
    </lineage>
</organism>
<reference evidence="3" key="1">
    <citation type="submission" date="2015-03" db="EMBL/GenBank/DDBJ databases">
        <title>Cloning and characterization of the kynurenine pathway genes for tryptophan metabolism from brown planthopper, Nilaparvata lugens.</title>
        <authorList>
            <person name="Liu S."/>
            <person name="Yao J."/>
            <person name="Yang B."/>
            <person name="Tang J."/>
            <person name="Wu J."/>
        </authorList>
    </citation>
    <scope>NUCLEOTIDE SEQUENCE</scope>
</reference>
<dbReference type="AlphaFoldDB" id="A0A190EGP5"/>
<name>A0A190EGP5_NILLU</name>
<evidence type="ECO:0000256" key="1">
    <source>
        <dbReference type="HAMAP-Rule" id="MF_03020"/>
    </source>
</evidence>
<evidence type="ECO:0000313" key="3">
    <source>
        <dbReference type="EMBL" id="ALQ52682.1"/>
    </source>
</evidence>
<dbReference type="UniPathway" id="UPA00333">
    <property type="reaction ID" value="UER00453"/>
</dbReference>
<dbReference type="EMBL" id="KP881331">
    <property type="protein sequence ID" value="ALQ52682.1"/>
    <property type="molecule type" value="mRNA"/>
</dbReference>
<feature type="region of interest" description="Disordered" evidence="2">
    <location>
        <begin position="385"/>
        <end position="409"/>
    </location>
</feature>
<keyword evidence="1" id="KW-0479">Metal-binding</keyword>
<dbReference type="InterPro" id="IPR004981">
    <property type="entry name" value="Trp_2_3_dOase"/>
</dbReference>